<protein>
    <submittedName>
        <fullName evidence="2">Uncharacterized protein</fullName>
    </submittedName>
</protein>
<evidence type="ECO:0000313" key="3">
    <source>
        <dbReference type="Proteomes" id="UP000243006"/>
    </source>
</evidence>
<evidence type="ECO:0000313" key="2">
    <source>
        <dbReference type="EMBL" id="OUC42694.1"/>
    </source>
</evidence>
<organism evidence="2 3">
    <name type="scientific">Trichinella nativa</name>
    <dbReference type="NCBI Taxonomy" id="6335"/>
    <lineage>
        <taxon>Eukaryota</taxon>
        <taxon>Metazoa</taxon>
        <taxon>Ecdysozoa</taxon>
        <taxon>Nematoda</taxon>
        <taxon>Enoplea</taxon>
        <taxon>Dorylaimia</taxon>
        <taxon>Trichinellida</taxon>
        <taxon>Trichinellidae</taxon>
        <taxon>Trichinella</taxon>
    </lineage>
</organism>
<dbReference type="Proteomes" id="UP000243006">
    <property type="component" value="Unassembled WGS sequence"/>
</dbReference>
<feature type="region of interest" description="Disordered" evidence="1">
    <location>
        <begin position="1"/>
        <end position="41"/>
    </location>
</feature>
<gene>
    <name evidence="2" type="ORF">D917_10290</name>
</gene>
<reference evidence="2 3" key="1">
    <citation type="submission" date="2015-04" db="EMBL/GenBank/DDBJ databases">
        <title>Draft genome of the roundworm Trichinella nativa.</title>
        <authorList>
            <person name="Mitreva M."/>
        </authorList>
    </citation>
    <scope>NUCLEOTIDE SEQUENCE [LARGE SCALE GENOMIC DNA]</scope>
    <source>
        <strain evidence="2 3">ISS45</strain>
    </source>
</reference>
<name>A0A1Y3EC32_9BILA</name>
<accession>A0A1Y3EC32</accession>
<comment type="caution">
    <text evidence="2">The sequence shown here is derived from an EMBL/GenBank/DDBJ whole genome shotgun (WGS) entry which is preliminary data.</text>
</comment>
<proteinExistence type="predicted"/>
<dbReference type="EMBL" id="LVZM01017096">
    <property type="protein sequence ID" value="OUC42694.1"/>
    <property type="molecule type" value="Genomic_DNA"/>
</dbReference>
<feature type="compositionally biased region" description="Polar residues" evidence="1">
    <location>
        <begin position="24"/>
        <end position="33"/>
    </location>
</feature>
<dbReference type="AlphaFoldDB" id="A0A1Y3EC32"/>
<sequence>MTVRSPESRNFAMKSRSSSRVEKSNTSTPSSASPKRRGRKVCRRLVISDDSDIETVIPDRPKLNAAGCLERCTVISSEN</sequence>
<evidence type="ECO:0000256" key="1">
    <source>
        <dbReference type="SAM" id="MobiDB-lite"/>
    </source>
</evidence>